<evidence type="ECO:0000313" key="3">
    <source>
        <dbReference type="Proteomes" id="UP001374535"/>
    </source>
</evidence>
<accession>A0AAQ3P838</accession>
<keyword evidence="3" id="KW-1185">Reference proteome</keyword>
<feature type="region of interest" description="Disordered" evidence="1">
    <location>
        <begin position="72"/>
        <end position="109"/>
    </location>
</feature>
<dbReference type="EMBL" id="CP144700">
    <property type="protein sequence ID" value="WVZ23039.1"/>
    <property type="molecule type" value="Genomic_DNA"/>
</dbReference>
<dbReference type="AlphaFoldDB" id="A0AAQ3P838"/>
<reference evidence="2 3" key="1">
    <citation type="journal article" date="2023" name="Life. Sci Alliance">
        <title>Evolutionary insights into 3D genome organization and epigenetic landscape of Vigna mungo.</title>
        <authorList>
            <person name="Junaid A."/>
            <person name="Singh B."/>
            <person name="Bhatia S."/>
        </authorList>
    </citation>
    <scope>NUCLEOTIDE SEQUENCE [LARGE SCALE GENOMIC DNA]</scope>
    <source>
        <strain evidence="2">Urdbean</strain>
    </source>
</reference>
<organism evidence="2 3">
    <name type="scientific">Vigna mungo</name>
    <name type="common">Black gram</name>
    <name type="synonym">Phaseolus mungo</name>
    <dbReference type="NCBI Taxonomy" id="3915"/>
    <lineage>
        <taxon>Eukaryota</taxon>
        <taxon>Viridiplantae</taxon>
        <taxon>Streptophyta</taxon>
        <taxon>Embryophyta</taxon>
        <taxon>Tracheophyta</taxon>
        <taxon>Spermatophyta</taxon>
        <taxon>Magnoliopsida</taxon>
        <taxon>eudicotyledons</taxon>
        <taxon>Gunneridae</taxon>
        <taxon>Pentapetalae</taxon>
        <taxon>rosids</taxon>
        <taxon>fabids</taxon>
        <taxon>Fabales</taxon>
        <taxon>Fabaceae</taxon>
        <taxon>Papilionoideae</taxon>
        <taxon>50 kb inversion clade</taxon>
        <taxon>NPAAA clade</taxon>
        <taxon>indigoferoid/millettioid clade</taxon>
        <taxon>Phaseoleae</taxon>
        <taxon>Vigna</taxon>
    </lineage>
</organism>
<evidence type="ECO:0000256" key="1">
    <source>
        <dbReference type="SAM" id="MobiDB-lite"/>
    </source>
</evidence>
<feature type="compositionally biased region" description="Polar residues" evidence="1">
    <location>
        <begin position="83"/>
        <end position="98"/>
    </location>
</feature>
<proteinExistence type="predicted"/>
<dbReference type="Proteomes" id="UP001374535">
    <property type="component" value="Chromosome 1"/>
</dbReference>
<protein>
    <submittedName>
        <fullName evidence="2">Uncharacterized protein</fullName>
    </submittedName>
</protein>
<gene>
    <name evidence="2" type="ORF">V8G54_001583</name>
</gene>
<evidence type="ECO:0000313" key="2">
    <source>
        <dbReference type="EMBL" id="WVZ23039.1"/>
    </source>
</evidence>
<sequence length="126" mass="13996">MLKNMQRGHDRGGGRTPWKIEGRDVELVAKGIPLLSCSVLHQELSPCPLLLVSHCAPLTLCTWQFRASSCASSKSWLPERNPASVSTSMQRQPPTTSTPHEKWSTPPPSRWSWPICRTLASKTPPL</sequence>
<name>A0AAQ3P838_VIGMU</name>